<protein>
    <recommendedName>
        <fullName evidence="1">Helix-turn-helix domain-containing protein</fullName>
    </recommendedName>
</protein>
<dbReference type="Gene3D" id="1.10.10.10">
    <property type="entry name" value="Winged helix-like DNA-binding domain superfamily/Winged helix DNA-binding domain"/>
    <property type="match status" value="1"/>
</dbReference>
<keyword evidence="3" id="KW-1185">Reference proteome</keyword>
<dbReference type="InterPro" id="IPR010093">
    <property type="entry name" value="SinI_DNA-bd"/>
</dbReference>
<dbReference type="RefSeq" id="WP_138251027.1">
    <property type="nucleotide sequence ID" value="NZ_AP022616.1"/>
</dbReference>
<accession>A0A7I7ZS32</accession>
<sequence length="62" mass="7049">MVQWATKHEAAEHLRCSADLIAQAVNKGELPAYPVGKGRDYRLDLGEVDAWMKSRSWEPRLP</sequence>
<dbReference type="GO" id="GO:0003677">
    <property type="term" value="F:DNA binding"/>
    <property type="evidence" value="ECO:0007669"/>
    <property type="project" value="InterPro"/>
</dbReference>
<dbReference type="EMBL" id="POTM01000060">
    <property type="protein sequence ID" value="TLH61000.1"/>
    <property type="molecule type" value="Genomic_DNA"/>
</dbReference>
<dbReference type="InterPro" id="IPR009061">
    <property type="entry name" value="DNA-bd_dom_put_sf"/>
</dbReference>
<dbReference type="SUPFAM" id="SSF46955">
    <property type="entry name" value="Putative DNA-binding domain"/>
    <property type="match status" value="1"/>
</dbReference>
<dbReference type="NCBIfam" id="TIGR01764">
    <property type="entry name" value="excise"/>
    <property type="match status" value="1"/>
</dbReference>
<name>A0A7I7ZS32_9MYCO</name>
<gene>
    <name evidence="2" type="ORF">C1S79_25765</name>
</gene>
<evidence type="ECO:0000313" key="3">
    <source>
        <dbReference type="Proteomes" id="UP000309984"/>
    </source>
</evidence>
<feature type="domain" description="Helix-turn-helix" evidence="1">
    <location>
        <begin position="9"/>
        <end position="56"/>
    </location>
</feature>
<organism evidence="2 3">
    <name type="scientific">Mycolicibacterium phocaicum</name>
    <dbReference type="NCBI Taxonomy" id="319706"/>
    <lineage>
        <taxon>Bacteria</taxon>
        <taxon>Bacillati</taxon>
        <taxon>Actinomycetota</taxon>
        <taxon>Actinomycetes</taxon>
        <taxon>Mycobacteriales</taxon>
        <taxon>Mycobacteriaceae</taxon>
        <taxon>Mycolicibacterium</taxon>
    </lineage>
</organism>
<evidence type="ECO:0000259" key="1">
    <source>
        <dbReference type="Pfam" id="PF12728"/>
    </source>
</evidence>
<reference evidence="2 3" key="1">
    <citation type="submission" date="2018-01" db="EMBL/GenBank/DDBJ databases">
        <title>Comparative genomics of Mycobacterium mucogenicum and Mycobacterium neoaurum clade members emphasizing tRNA and non-coding RNA.</title>
        <authorList>
            <person name="Behra P.R.K."/>
            <person name="Pettersson B.M.F."/>
            <person name="Das S."/>
            <person name="Dasgupta S."/>
            <person name="Kirsebom L.A."/>
        </authorList>
    </citation>
    <scope>NUCLEOTIDE SEQUENCE [LARGE SCALE GENOMIC DNA]</scope>
    <source>
        <strain evidence="2 3">DSM 45104</strain>
    </source>
</reference>
<dbReference type="Proteomes" id="UP000309984">
    <property type="component" value="Unassembled WGS sequence"/>
</dbReference>
<dbReference type="InterPro" id="IPR041657">
    <property type="entry name" value="HTH_17"/>
</dbReference>
<proteinExistence type="predicted"/>
<dbReference type="AlphaFoldDB" id="A0A7I7ZS32"/>
<dbReference type="Pfam" id="PF12728">
    <property type="entry name" value="HTH_17"/>
    <property type="match status" value="1"/>
</dbReference>
<comment type="caution">
    <text evidence="2">The sequence shown here is derived from an EMBL/GenBank/DDBJ whole genome shotgun (WGS) entry which is preliminary data.</text>
</comment>
<dbReference type="InterPro" id="IPR036388">
    <property type="entry name" value="WH-like_DNA-bd_sf"/>
</dbReference>
<evidence type="ECO:0000313" key="2">
    <source>
        <dbReference type="EMBL" id="TLH61000.1"/>
    </source>
</evidence>